<accession>A0A179VDY5</accession>
<sequence>MKRTLVIAFILTAVIAHRFALPFAEVATYTFTACVATYLLYPTMARQLRRRARRNKARTRNQATRRPTNPVKPSATQHLTQINVHHHYYNGAPVAARPAPVPARLGIPQRGRQQIIHDNIYDAL</sequence>
<feature type="transmembrane region" description="Helical" evidence="2">
    <location>
        <begin position="26"/>
        <end position="44"/>
    </location>
</feature>
<gene>
    <name evidence="3" type="ORF">AWB85_21505</name>
</gene>
<feature type="region of interest" description="Disordered" evidence="1">
    <location>
        <begin position="51"/>
        <end position="74"/>
    </location>
</feature>
<evidence type="ECO:0000256" key="1">
    <source>
        <dbReference type="SAM" id="MobiDB-lite"/>
    </source>
</evidence>
<organism evidence="3 4">
    <name type="scientific">Mycobacteroides immunogenum</name>
    <dbReference type="NCBI Taxonomy" id="83262"/>
    <lineage>
        <taxon>Bacteria</taxon>
        <taxon>Bacillati</taxon>
        <taxon>Actinomycetota</taxon>
        <taxon>Actinomycetes</taxon>
        <taxon>Mycobacteriales</taxon>
        <taxon>Mycobacteriaceae</taxon>
        <taxon>Mycobacteroides</taxon>
    </lineage>
</organism>
<keyword evidence="2" id="KW-1133">Transmembrane helix</keyword>
<comment type="caution">
    <text evidence="3">The sequence shown here is derived from an EMBL/GenBank/DDBJ whole genome shotgun (WGS) entry which is preliminary data.</text>
</comment>
<keyword evidence="2" id="KW-0472">Membrane</keyword>
<dbReference type="EMBL" id="LQYE01000007">
    <property type="protein sequence ID" value="OAT69342.1"/>
    <property type="molecule type" value="Genomic_DNA"/>
</dbReference>
<keyword evidence="2" id="KW-0812">Transmembrane</keyword>
<evidence type="ECO:0000256" key="2">
    <source>
        <dbReference type="SAM" id="Phobius"/>
    </source>
</evidence>
<dbReference type="RefSeq" id="WP_064628851.1">
    <property type="nucleotide sequence ID" value="NZ_LQYE01000007.1"/>
</dbReference>
<name>A0A179VDY5_9MYCO</name>
<dbReference type="AlphaFoldDB" id="A0A179VDY5"/>
<reference evidence="3 4" key="1">
    <citation type="submission" date="2016-01" db="EMBL/GenBank/DDBJ databases">
        <title>Mycobacterium immunogenum strain CD11_6 genome sequencing and assembly.</title>
        <authorList>
            <person name="Kaur G."/>
            <person name="Nair G.R."/>
            <person name="Mayilraj S."/>
        </authorList>
    </citation>
    <scope>NUCLEOTIDE SEQUENCE [LARGE SCALE GENOMIC DNA]</scope>
    <source>
        <strain evidence="3 4">CD11-6</strain>
    </source>
</reference>
<evidence type="ECO:0000313" key="4">
    <source>
        <dbReference type="Proteomes" id="UP000186919"/>
    </source>
</evidence>
<protein>
    <submittedName>
        <fullName evidence="3">Uncharacterized protein</fullName>
    </submittedName>
</protein>
<dbReference type="Proteomes" id="UP000186919">
    <property type="component" value="Unassembled WGS sequence"/>
</dbReference>
<evidence type="ECO:0000313" key="3">
    <source>
        <dbReference type="EMBL" id="OAT69342.1"/>
    </source>
</evidence>
<proteinExistence type="predicted"/>